<name>A0A077NSL8_XENBV</name>
<dbReference type="AlphaFoldDB" id="A0A077NSL8"/>
<dbReference type="InterPro" id="IPR004305">
    <property type="entry name" value="Thiaminase-2/PQQC"/>
</dbReference>
<reference evidence="2" key="1">
    <citation type="submission" date="2013-07" db="EMBL/GenBank/DDBJ databases">
        <title>Sub-species coevolution in mutualistic symbiosis.</title>
        <authorList>
            <person name="Murfin K."/>
            <person name="Klassen J."/>
            <person name="Lee M."/>
            <person name="Forst S."/>
            <person name="Stock P."/>
            <person name="Goodrich-Blair H."/>
        </authorList>
    </citation>
    <scope>NUCLEOTIDE SEQUENCE [LARGE SCALE GENOMIC DNA]</scope>
    <source>
        <strain evidence="2">Feltiae Moldova</strain>
    </source>
</reference>
<organism evidence="2 3">
    <name type="scientific">Xenorhabdus bovienii str. feltiae Moldova</name>
    <dbReference type="NCBI Taxonomy" id="1398200"/>
    <lineage>
        <taxon>Bacteria</taxon>
        <taxon>Pseudomonadati</taxon>
        <taxon>Pseudomonadota</taxon>
        <taxon>Gammaproteobacteria</taxon>
        <taxon>Enterobacterales</taxon>
        <taxon>Morganellaceae</taxon>
        <taxon>Xenorhabdus</taxon>
    </lineage>
</organism>
<sequence>MELAMQTSSQRFITPKLRAGVQYFRHGEEHHLDYRQQGVILYFNPKDNSLDHFLNDLIQGGYSVTQLKTNNPQINEEIDEIIEQLDNHYLLTESHFEPIIDTLSGEQFSRQLQRYTRAWHAKLGTSALFSAMREGTFTRSQLIGFAIEYYHIVKMAPSIIAPAMSHKVPEPIFQGIKNLFLEEHDHETMLLEALEAIGIDGNKVKHTTPLPATFSVYCTLGTFARQHLLSFISALFLFEEPYPEFNDAFISSCQKVGLPDAFWKPIVGHSAVNETAGHHLITDELLCHLSAISAEETQVTLIHILTLLETMKIWDAQVCESYQSELNLRIYQ</sequence>
<dbReference type="InterPro" id="IPR016084">
    <property type="entry name" value="Haem_Oase-like_multi-hlx"/>
</dbReference>
<gene>
    <name evidence="2" type="ORF">XBFM1_2200049</name>
</gene>
<comment type="caution">
    <text evidence="2">The sequence shown here is derived from an EMBL/GenBank/DDBJ whole genome shotgun (WGS) entry which is preliminary data.</text>
</comment>
<dbReference type="Proteomes" id="UP000028487">
    <property type="component" value="Unassembled WGS sequence"/>
</dbReference>
<dbReference type="Gene3D" id="1.20.910.10">
    <property type="entry name" value="Heme oxygenase-like"/>
    <property type="match status" value="1"/>
</dbReference>
<dbReference type="EMBL" id="CBSV010000136">
    <property type="protein sequence ID" value="CDH01569.1"/>
    <property type="molecule type" value="Genomic_DNA"/>
</dbReference>
<dbReference type="Pfam" id="PF03070">
    <property type="entry name" value="TENA_THI-4"/>
    <property type="match status" value="1"/>
</dbReference>
<dbReference type="SUPFAM" id="SSF48613">
    <property type="entry name" value="Heme oxygenase-like"/>
    <property type="match status" value="1"/>
</dbReference>
<evidence type="ECO:0000313" key="3">
    <source>
        <dbReference type="Proteomes" id="UP000028487"/>
    </source>
</evidence>
<evidence type="ECO:0000313" key="2">
    <source>
        <dbReference type="EMBL" id="CDH01569.1"/>
    </source>
</evidence>
<evidence type="ECO:0000259" key="1">
    <source>
        <dbReference type="Pfam" id="PF03070"/>
    </source>
</evidence>
<dbReference type="HOGENOM" id="CLU_835950_0_0_6"/>
<feature type="domain" description="Thiaminase-2/PQQC" evidence="1">
    <location>
        <begin position="130"/>
        <end position="245"/>
    </location>
</feature>
<protein>
    <recommendedName>
        <fullName evidence="1">Thiaminase-2/PQQC domain-containing protein</fullName>
    </recommendedName>
</protein>
<accession>A0A077NSL8</accession>
<proteinExistence type="predicted"/>